<gene>
    <name evidence="1" type="ORF">ENI35_01320</name>
</gene>
<dbReference type="AlphaFoldDB" id="A0A7C1VKL0"/>
<reference evidence="1" key="1">
    <citation type="journal article" date="2020" name="mSystems">
        <title>Genome- and Community-Level Interaction Insights into Carbon Utilization and Element Cycling Functions of Hydrothermarchaeota in Hydrothermal Sediment.</title>
        <authorList>
            <person name="Zhou Z."/>
            <person name="Liu Y."/>
            <person name="Xu W."/>
            <person name="Pan J."/>
            <person name="Luo Z.H."/>
            <person name="Li M."/>
        </authorList>
    </citation>
    <scope>NUCLEOTIDE SEQUENCE [LARGE SCALE GENOMIC DNA]</scope>
    <source>
        <strain evidence="1">HyVt-389</strain>
    </source>
</reference>
<comment type="caution">
    <text evidence="1">The sequence shown here is derived from an EMBL/GenBank/DDBJ whole genome shotgun (WGS) entry which is preliminary data.</text>
</comment>
<organism evidence="1">
    <name type="scientific">Desulfofervidus auxilii</name>
    <dbReference type="NCBI Taxonomy" id="1621989"/>
    <lineage>
        <taxon>Bacteria</taxon>
        <taxon>Pseudomonadati</taxon>
        <taxon>Thermodesulfobacteriota</taxon>
        <taxon>Candidatus Desulfofervidia</taxon>
        <taxon>Candidatus Desulfofervidales</taxon>
        <taxon>Candidatus Desulfofervidaceae</taxon>
        <taxon>Candidatus Desulfofervidus</taxon>
    </lineage>
</organism>
<dbReference type="Proteomes" id="UP000885738">
    <property type="component" value="Unassembled WGS sequence"/>
</dbReference>
<evidence type="ECO:0000313" key="1">
    <source>
        <dbReference type="EMBL" id="HEC67448.1"/>
    </source>
</evidence>
<protein>
    <submittedName>
        <fullName evidence="1">Uncharacterized protein</fullName>
    </submittedName>
</protein>
<proteinExistence type="predicted"/>
<name>A0A7C1VKL0_DESA2</name>
<dbReference type="EMBL" id="DRIH01000045">
    <property type="protein sequence ID" value="HEC67448.1"/>
    <property type="molecule type" value="Genomic_DNA"/>
</dbReference>
<sequence>MTEQNYRIRIKLGEVEIEVEGDKEFVEKHIEEFKKEMPKIAKELPSKEKTLIPEIQKEKDELERLSLAEFYKMKQPKDHNETVVVFAYWLRKKEGKEEFKTRDISNCYDTARIQKPKNITQHIQAVASGKKAWLTGGSKKGFYKLTLTGEDFVEKELPHKSEKQ</sequence>
<accession>A0A7C1VKL0</accession>